<feature type="compositionally biased region" description="Polar residues" evidence="1">
    <location>
        <begin position="111"/>
        <end position="122"/>
    </location>
</feature>
<evidence type="ECO:0000313" key="4">
    <source>
        <dbReference type="EMBL" id="MVM33901.1"/>
    </source>
</evidence>
<dbReference type="Proteomes" id="UP000436006">
    <property type="component" value="Unassembled WGS sequence"/>
</dbReference>
<keyword evidence="2" id="KW-0812">Transmembrane</keyword>
<proteinExistence type="predicted"/>
<keyword evidence="5" id="KW-1185">Reference proteome</keyword>
<name>A0A7K1SJA7_9BACT</name>
<keyword evidence="2" id="KW-1133">Transmembrane helix</keyword>
<keyword evidence="2" id="KW-0472">Membrane</keyword>
<reference evidence="4 5" key="1">
    <citation type="submission" date="2019-12" db="EMBL/GenBank/DDBJ databases">
        <title>Spirosoma sp. HMF4905 genome sequencing and assembly.</title>
        <authorList>
            <person name="Kang H."/>
            <person name="Cha I."/>
            <person name="Kim H."/>
            <person name="Joh K."/>
        </authorList>
    </citation>
    <scope>NUCLEOTIDE SEQUENCE [LARGE SCALE GENOMIC DNA]</scope>
    <source>
        <strain evidence="4 5">HMF4905</strain>
    </source>
</reference>
<evidence type="ECO:0000256" key="1">
    <source>
        <dbReference type="SAM" id="MobiDB-lite"/>
    </source>
</evidence>
<dbReference type="Pfam" id="PF12508">
    <property type="entry name" value="Transposon_TraM"/>
    <property type="match status" value="1"/>
</dbReference>
<gene>
    <name evidence="4" type="primary">traM</name>
    <name evidence="4" type="ORF">GO755_27945</name>
</gene>
<feature type="compositionally biased region" description="Low complexity" evidence="1">
    <location>
        <begin position="124"/>
        <end position="138"/>
    </location>
</feature>
<accession>A0A7K1SJA7</accession>
<evidence type="ECO:0000256" key="2">
    <source>
        <dbReference type="SAM" id="Phobius"/>
    </source>
</evidence>
<feature type="compositionally biased region" description="Polar residues" evidence="1">
    <location>
        <begin position="144"/>
        <end position="155"/>
    </location>
</feature>
<organism evidence="4 5">
    <name type="scientific">Spirosoma arboris</name>
    <dbReference type="NCBI Taxonomy" id="2682092"/>
    <lineage>
        <taxon>Bacteria</taxon>
        <taxon>Pseudomonadati</taxon>
        <taxon>Bacteroidota</taxon>
        <taxon>Cytophagia</taxon>
        <taxon>Cytophagales</taxon>
        <taxon>Cytophagaceae</taxon>
        <taxon>Spirosoma</taxon>
    </lineage>
</organism>
<evidence type="ECO:0000259" key="3">
    <source>
        <dbReference type="Pfam" id="PF12508"/>
    </source>
</evidence>
<feature type="region of interest" description="Disordered" evidence="1">
    <location>
        <begin position="111"/>
        <end position="189"/>
    </location>
</feature>
<sequence>MNTAFSEAAFLRERKAMLMYPVIVLPFLVALFYLLGGGKGERYLSQQSLVDQQGKDGFNASVPKAKRGSIDGRNVETPGYGKSVAGQVLSSFTNTRLDSTGNHLKSIPEAATSQPVHTSSLAWQPVQTPTVSSPSPRVQRQRTRVSQPKTSSVYSYQPPGFQPGGADRGPTPKAETIPFRNNPPPTTGDKASLSATGFNSYPGMSLPSTNSQANETGRTASVKVSDNLTATRLSDPINPADAFNTAPTMGSRRQAEQAVLSGSNSYGSKKNIVWMIPVVVHEDQSFKSGNVVKLRLTKEISADGVTIPVNTILHAVCQTSDDRLRMAVRNLQLGGQLIPLDLEVYDIDGIAGVNMPGLSNQVGGQMQASAIQGLQIPGAGGLVNTVASQARMSASNAARQPTVKLKAGYNLFLKAQ</sequence>
<dbReference type="RefSeq" id="WP_157588613.1">
    <property type="nucleotide sequence ID" value="NZ_WPIN01000013.1"/>
</dbReference>
<comment type="caution">
    <text evidence="4">The sequence shown here is derived from an EMBL/GenBank/DDBJ whole genome shotgun (WGS) entry which is preliminary data.</text>
</comment>
<protein>
    <submittedName>
        <fullName evidence="4">Conjugative transposon protein TraM</fullName>
    </submittedName>
</protein>
<evidence type="ECO:0000313" key="5">
    <source>
        <dbReference type="Proteomes" id="UP000436006"/>
    </source>
</evidence>
<dbReference type="InterPro" id="IPR055407">
    <property type="entry name" value="TraM_C"/>
</dbReference>
<dbReference type="AlphaFoldDB" id="A0A7K1SJA7"/>
<dbReference type="EMBL" id="WPIN01000013">
    <property type="protein sequence ID" value="MVM33901.1"/>
    <property type="molecule type" value="Genomic_DNA"/>
</dbReference>
<feature type="transmembrane region" description="Helical" evidence="2">
    <location>
        <begin position="18"/>
        <end position="36"/>
    </location>
</feature>
<feature type="region of interest" description="Disordered" evidence="1">
    <location>
        <begin position="60"/>
        <end position="79"/>
    </location>
</feature>
<feature type="domain" description="Conjugative transposon TraM C-terminal" evidence="3">
    <location>
        <begin position="276"/>
        <end position="414"/>
    </location>
</feature>